<dbReference type="GO" id="GO:0006281">
    <property type="term" value="P:DNA repair"/>
    <property type="evidence" value="ECO:0007669"/>
    <property type="project" value="UniProtKB-KW"/>
</dbReference>
<dbReference type="EC" id="3.1.-.-" evidence="9 10"/>
<evidence type="ECO:0000256" key="4">
    <source>
        <dbReference type="ARBA" id="ARBA00022763"/>
    </source>
</evidence>
<dbReference type="Pfam" id="PF00929">
    <property type="entry name" value="RNase_T"/>
    <property type="match status" value="1"/>
</dbReference>
<dbReference type="SMART" id="SM00491">
    <property type="entry name" value="HELICc2"/>
    <property type="match status" value="1"/>
</dbReference>
<dbReference type="InterPro" id="IPR045028">
    <property type="entry name" value="DinG/Rad3-like"/>
</dbReference>
<dbReference type="RefSeq" id="WP_073166652.1">
    <property type="nucleotide sequence ID" value="NZ_FQUW01000034.1"/>
</dbReference>
<comment type="similarity">
    <text evidence="9 10">Belongs to the helicase family. DinG subfamily. Type 2 sub-subfamily.</text>
</comment>
<keyword evidence="6 9" id="KW-0269">Exonuclease</keyword>
<dbReference type="InterPro" id="IPR027417">
    <property type="entry name" value="P-loop_NTPase"/>
</dbReference>
<keyword evidence="5 9" id="KW-0378">Hydrolase</keyword>
<keyword evidence="1" id="KW-0411">Iron-sulfur</keyword>
<evidence type="ECO:0000256" key="10">
    <source>
        <dbReference type="RuleBase" id="RU364106"/>
    </source>
</evidence>
<dbReference type="SMART" id="SM00487">
    <property type="entry name" value="DEXDc"/>
    <property type="match status" value="1"/>
</dbReference>
<dbReference type="GO" id="GO:0006260">
    <property type="term" value="P:DNA replication"/>
    <property type="evidence" value="ECO:0007669"/>
    <property type="project" value="InterPro"/>
</dbReference>
<dbReference type="Proteomes" id="UP000184196">
    <property type="component" value="Unassembled WGS sequence"/>
</dbReference>
<dbReference type="NCBIfam" id="TIGR01407">
    <property type="entry name" value="dinG_rel"/>
    <property type="match status" value="1"/>
</dbReference>
<reference evidence="13" key="1">
    <citation type="submission" date="2016-11" db="EMBL/GenBank/DDBJ databases">
        <authorList>
            <person name="Varghese N."/>
            <person name="Submissions S."/>
        </authorList>
    </citation>
    <scope>NUCLEOTIDE SEQUENCE [LARGE SCALE GENOMIC DNA]</scope>
    <source>
        <strain evidence="13">DSM 11792</strain>
    </source>
</reference>
<evidence type="ECO:0000256" key="7">
    <source>
        <dbReference type="ARBA" id="ARBA00022840"/>
    </source>
</evidence>
<dbReference type="InterPro" id="IPR006554">
    <property type="entry name" value="Helicase-like_DEXD_c2"/>
</dbReference>
<dbReference type="GO" id="GO:0003887">
    <property type="term" value="F:DNA-directed DNA polymerase activity"/>
    <property type="evidence" value="ECO:0007669"/>
    <property type="project" value="InterPro"/>
</dbReference>
<keyword evidence="12" id="KW-0347">Helicase</keyword>
<dbReference type="GO" id="GO:0005524">
    <property type="term" value="F:ATP binding"/>
    <property type="evidence" value="ECO:0007669"/>
    <property type="project" value="UniProtKB-UniRule"/>
</dbReference>
<dbReference type="InterPro" id="IPR013520">
    <property type="entry name" value="Ribonucl_H"/>
</dbReference>
<dbReference type="GO" id="GO:0008408">
    <property type="term" value="F:3'-5' exonuclease activity"/>
    <property type="evidence" value="ECO:0007669"/>
    <property type="project" value="UniProtKB-UniRule"/>
</dbReference>
<comment type="function">
    <text evidence="9 10">3'-5' exonuclease.</text>
</comment>
<gene>
    <name evidence="9 10" type="primary">dinG</name>
    <name evidence="12" type="ORF">SAMN02745218_02425</name>
</gene>
<dbReference type="GO" id="GO:0016818">
    <property type="term" value="F:hydrolase activity, acting on acid anhydrides, in phosphorus-containing anhydrides"/>
    <property type="evidence" value="ECO:0007669"/>
    <property type="project" value="InterPro"/>
</dbReference>
<dbReference type="PROSITE" id="PS51193">
    <property type="entry name" value="HELICASE_ATP_BIND_2"/>
    <property type="match status" value="1"/>
</dbReference>
<dbReference type="InterPro" id="IPR006054">
    <property type="entry name" value="DnaQ"/>
</dbReference>
<dbReference type="GO" id="GO:0003678">
    <property type="term" value="F:DNA helicase activity"/>
    <property type="evidence" value="ECO:0007669"/>
    <property type="project" value="InterPro"/>
</dbReference>
<keyword evidence="1" id="KW-0004">4Fe-4S</keyword>
<evidence type="ECO:0000256" key="8">
    <source>
        <dbReference type="ARBA" id="ARBA00023204"/>
    </source>
</evidence>
<keyword evidence="8" id="KW-0234">DNA repair</keyword>
<dbReference type="GO" id="GO:0051539">
    <property type="term" value="F:4 iron, 4 sulfur cluster binding"/>
    <property type="evidence" value="ECO:0007669"/>
    <property type="project" value="UniProtKB-KW"/>
</dbReference>
<sequence length="937" mass="106408">MPHQAIVCDLETTGLNPLQDEIIEIALLRLVEGEITDQFHTLIRPKQKVPEAILRLTGLSEKLLAASPSLDEVLPLITNFLGKNPLMGHNVSFDRNFLQTVTGIPVVTRAYDTRELARILLPDAPSYQLAELCRFLGIEVKRVHRAMDDALAAVQLYRRLLDKTRKMDGQVLLYLTAFLQQAGSPWADEISSVALESCSQKIKRTVLFKPPIEEIEQDLTCSPDFPQSPQELFDLLKPGGSLAVHMVNYEYRPQQLHMVEAVTRALEEEKILLMEAGTGTGKSMAYLLPALYWSISHKQRVLIATRTINLQEQLWQRDIPLIKTALGWPCRVALVKGRQNYLCLQRWLTILQAGNWTAGEAAFYARILVWTQQTVTGDKSEINLTGFEQELWQELCSDSETCQGSRCRWFARSCYVSRIRFKAEKANLIIVNHSLLLSDVRAENRLLPEHAVLIVDEAHHLEDAATEQLGETISRSALFRWLNKVNRILVRIKELSLRENTSLNSYHQKCLGAYSRARQAVDLFFNLLQMMVIQKSLAGDQDIGNKYIVRLQPGSEGDITSILQPERENLLFALKDLLTGLKKISEHIESFVVKDEENNNLTWEFTCLIAEGTRILAVLEFILKGTMANSVFWVEIDKEENNHCFLRAAPIQVNKILYDYLYQTKKSIVLTSATLTVENSFTHYIERTGLDLIPPERILALRVDSPFQYDSQALLCIVKGLPTPGKGKGDIYFSTLASTLLNLADTTGGRMLVLFTSHQALRETYRRLKPECLERSIRLLGHNLDGNQWHILKEFHNTEKAILMGAFSFWEGVDLPGPALNCVVMVKLPFWAPRVPVVEARLEDLASQGKDGFLHFSLPQAIIRFKQGFGRLIRTTSDRGVVIILDERLLNKKYGRHFLNSLPVKNYIEGDLSLLKKQIARWLNPDAACHIKSNKEI</sequence>
<evidence type="ECO:0000256" key="9">
    <source>
        <dbReference type="HAMAP-Rule" id="MF_02206"/>
    </source>
</evidence>
<dbReference type="SMART" id="SM00479">
    <property type="entry name" value="EXOIII"/>
    <property type="match status" value="1"/>
</dbReference>
<evidence type="ECO:0000313" key="12">
    <source>
        <dbReference type="EMBL" id="SHF50100.1"/>
    </source>
</evidence>
<dbReference type="InterPro" id="IPR012337">
    <property type="entry name" value="RNaseH-like_sf"/>
</dbReference>
<evidence type="ECO:0000259" key="11">
    <source>
        <dbReference type="PROSITE" id="PS51193"/>
    </source>
</evidence>
<keyword evidence="3 9" id="KW-0547">Nucleotide-binding</keyword>
<dbReference type="SUPFAM" id="SSF53098">
    <property type="entry name" value="Ribonuclease H-like"/>
    <property type="match status" value="1"/>
</dbReference>
<dbReference type="SUPFAM" id="SSF52540">
    <property type="entry name" value="P-loop containing nucleoside triphosphate hydrolases"/>
    <property type="match status" value="2"/>
</dbReference>
<dbReference type="InterPro" id="IPR006310">
    <property type="entry name" value="DinG"/>
</dbReference>
<dbReference type="FunFam" id="3.30.420.10:FF:000045">
    <property type="entry name" value="3'-5' exonuclease DinG"/>
    <property type="match status" value="1"/>
</dbReference>
<keyword evidence="1" id="KW-0479">Metal-binding</keyword>
<evidence type="ECO:0000313" key="13">
    <source>
        <dbReference type="Proteomes" id="UP000184196"/>
    </source>
</evidence>
<dbReference type="GO" id="GO:0003677">
    <property type="term" value="F:DNA binding"/>
    <property type="evidence" value="ECO:0007669"/>
    <property type="project" value="InterPro"/>
</dbReference>
<dbReference type="EMBL" id="FQUW01000034">
    <property type="protein sequence ID" value="SHF50100.1"/>
    <property type="molecule type" value="Genomic_DNA"/>
</dbReference>
<keyword evidence="13" id="KW-1185">Reference proteome</keyword>
<dbReference type="SMART" id="SM00488">
    <property type="entry name" value="DEXDc2"/>
    <property type="match status" value="1"/>
</dbReference>
<keyword evidence="1" id="KW-0408">Iron</keyword>
<keyword evidence="7 9" id="KW-0067">ATP-binding</keyword>
<feature type="short sequence motif" description="DEAH box" evidence="9">
    <location>
        <begin position="456"/>
        <end position="459"/>
    </location>
</feature>
<dbReference type="Pfam" id="PF04851">
    <property type="entry name" value="ResIII"/>
    <property type="match status" value="1"/>
</dbReference>
<proteinExistence type="inferred from homology"/>
<evidence type="ECO:0000256" key="5">
    <source>
        <dbReference type="ARBA" id="ARBA00022801"/>
    </source>
</evidence>
<feature type="binding site" evidence="9">
    <location>
        <begin position="276"/>
        <end position="283"/>
    </location>
    <ligand>
        <name>ATP</name>
        <dbReference type="ChEBI" id="CHEBI:30616"/>
    </ligand>
</feature>
<evidence type="ECO:0000256" key="1">
    <source>
        <dbReference type="ARBA" id="ARBA00022485"/>
    </source>
</evidence>
<dbReference type="InterPro" id="IPR014001">
    <property type="entry name" value="Helicase_ATP-bd"/>
</dbReference>
<evidence type="ECO:0000256" key="6">
    <source>
        <dbReference type="ARBA" id="ARBA00022839"/>
    </source>
</evidence>
<dbReference type="InterPro" id="IPR006555">
    <property type="entry name" value="ATP-dep_Helicase_C"/>
</dbReference>
<accession>A0A1M5C5Z5</accession>
<feature type="domain" description="Helicase ATP-binding" evidence="11">
    <location>
        <begin position="241"/>
        <end position="502"/>
    </location>
</feature>
<dbReference type="NCBIfam" id="TIGR00573">
    <property type="entry name" value="dnaq"/>
    <property type="match status" value="1"/>
</dbReference>
<dbReference type="PANTHER" id="PTHR11472">
    <property type="entry name" value="DNA REPAIR DEAD HELICASE RAD3/XP-D SUBFAMILY MEMBER"/>
    <property type="match status" value="1"/>
</dbReference>
<protein>
    <recommendedName>
        <fullName evidence="9 10">3'-5' exonuclease DinG</fullName>
        <ecNumber evidence="9 10">3.1.-.-</ecNumber>
    </recommendedName>
</protein>
<dbReference type="Gene3D" id="3.30.420.10">
    <property type="entry name" value="Ribonuclease H-like superfamily/Ribonuclease H"/>
    <property type="match status" value="1"/>
</dbReference>
<dbReference type="InterPro" id="IPR014013">
    <property type="entry name" value="Helic_SF1/SF2_ATP-bd_DinG/Rad3"/>
</dbReference>
<organism evidence="12 13">
    <name type="scientific">Desulfofundulus australicus DSM 11792</name>
    <dbReference type="NCBI Taxonomy" id="1121425"/>
    <lineage>
        <taxon>Bacteria</taxon>
        <taxon>Bacillati</taxon>
        <taxon>Bacillota</taxon>
        <taxon>Clostridia</taxon>
        <taxon>Eubacteriales</taxon>
        <taxon>Peptococcaceae</taxon>
        <taxon>Desulfofundulus</taxon>
    </lineage>
</organism>
<dbReference type="InterPro" id="IPR006935">
    <property type="entry name" value="Helicase/UvrB_N"/>
</dbReference>
<evidence type="ECO:0000256" key="2">
    <source>
        <dbReference type="ARBA" id="ARBA00022722"/>
    </source>
</evidence>
<evidence type="ECO:0000256" key="3">
    <source>
        <dbReference type="ARBA" id="ARBA00022741"/>
    </source>
</evidence>
<dbReference type="InterPro" id="IPR036397">
    <property type="entry name" value="RNaseH_sf"/>
</dbReference>
<dbReference type="Gene3D" id="3.40.50.300">
    <property type="entry name" value="P-loop containing nucleotide triphosphate hydrolases"/>
    <property type="match status" value="2"/>
</dbReference>
<keyword evidence="2 9" id="KW-0540">Nuclease</keyword>
<dbReference type="PANTHER" id="PTHR11472:SF34">
    <property type="entry name" value="REGULATOR OF TELOMERE ELONGATION HELICASE 1"/>
    <property type="match status" value="1"/>
</dbReference>
<dbReference type="AlphaFoldDB" id="A0A1M5C5Z5"/>
<name>A0A1M5C5Z5_9FIRM</name>
<dbReference type="Pfam" id="PF13307">
    <property type="entry name" value="Helicase_C_2"/>
    <property type="match status" value="1"/>
</dbReference>
<dbReference type="HAMAP" id="MF_02206">
    <property type="entry name" value="DinG_exonucl"/>
    <property type="match status" value="1"/>
</dbReference>
<keyword evidence="4" id="KW-0227">DNA damage</keyword>
<dbReference type="CDD" id="cd06127">
    <property type="entry name" value="DEDDh"/>
    <property type="match status" value="1"/>
</dbReference>